<dbReference type="InterPro" id="IPR011639">
    <property type="entry name" value="MethylTrfase_TaqI-like_dom"/>
</dbReference>
<reference evidence="9" key="1">
    <citation type="journal article" date="2019" name="Int. J. Syst. Evol. Microbiol.">
        <title>The Global Catalogue of Microorganisms (GCM) 10K type strain sequencing project: providing services to taxonomists for standard genome sequencing and annotation.</title>
        <authorList>
            <consortium name="The Broad Institute Genomics Platform"/>
            <consortium name="The Broad Institute Genome Sequencing Center for Infectious Disease"/>
            <person name="Wu L."/>
            <person name="Ma J."/>
        </authorList>
    </citation>
    <scope>NUCLEOTIDE SEQUENCE [LARGE SCALE GENOMIC DNA]</scope>
    <source>
        <strain evidence="9">CGMCC 1.9106</strain>
    </source>
</reference>
<sequence>MIETRALQRQAGLLVDDLRNQVAADSVLSSALRKEYAEAKAAERVGVTFETWLEGVLDQAGVAWVLGCVFVRFCEDNQLIDRQWIGGPESGASVERALQARQAHLITNPTHNDRHWLRDGAFAHLRGLRATAKIFDEHNPVWRFDISADAAEALSDFFRRGDGHRSLHTEDLDTRFLGDLYQDLSAHARSTYALLQTPEFVEEFILDRTFEPAVKEFGLAETSVIDPTCGSGHFLLGAFERLLAKWREREPATAVDTLVERALGQVTGVDLNPFAVAIARFRLVVAALRATGRTNLNNSYPVRIATGDSLLDWGAKSRHQGDLLAELEGRPIFAYVTEDADLLADYLRPGQYTVVVGNPPYITVKDKVLNERYRENYSACSGKYALSVPFAQRFFDLAKRGDKDGDGAGHVGQITANSFMKREFGKKLISEYFAGEVELTEVIDTSGAYIPGHGTPTVILVGSNRYVSRRYSSPIRMVLGVRGEPGQPERPSEGLVWTAILKQIEEPASDSEWISTAEFAREQLAGHPWSLSGGGAVDLMTGIGKVEGIRRLGSLAEAIGICSVTGEDDLYLLPDQTAAQRLSVGRTMKLVEGEAIRDYQIGGSSAALWPYDDQMNVLPIDGATGLQRLLRTYRSAINSRKRFGTLMVERGLTWWEWQELYREKLRTPLSIAFAFVATHNHFVLDRGGKVFKQSAPVIKLPMGATEDDHLRLLGVLNSSTACFWLKQVSHDKGSQGINEGFKSQEWERFYEFTGTKLQEFPLPAVLPQELGRELDGLARRLAEMTPAAVAESGMPAGGRLADARAEYSSLRARMIALQEELDWQVYRLYGLLDDDLTAVNPPELTLGERAFEIVLARKMAAGKAETQWFARHGSTPITEPPVHWPADYRELVEKRIAVIETDRNIGLIERPECKRRWNTPAWDDMQQAALESWLLDRLEAPALWSGVPTPLSVAQLADRIRHDADFRAVLDLWVGTDHHDLGKTLTKLIADEHVPFLPAKRYKPSGLRKRAQWERTWALQRREDDGEKLDIAVPPKYTSADFTKPSYWRNRGKLDVPKERFISYPRMGRDGDGTELLGWAGWDHLQQAQALAAVYLDRKQQAGWPADRLLPLLAGLAELEPWLKQWHDEPKPGYLGTPARFFSGLIDTELGSLGSDRSTLTNLRGVEELA</sequence>
<evidence type="ECO:0000313" key="8">
    <source>
        <dbReference type="EMBL" id="MFC7246965.1"/>
    </source>
</evidence>
<name>A0ABW2H427_9ACTN</name>
<evidence type="ECO:0000256" key="3">
    <source>
        <dbReference type="ARBA" id="ARBA00022679"/>
    </source>
</evidence>
<evidence type="ECO:0000256" key="5">
    <source>
        <dbReference type="ARBA" id="ARBA00047942"/>
    </source>
</evidence>
<keyword evidence="2 8" id="KW-0489">Methyltransferase</keyword>
<dbReference type="EMBL" id="JBHTAC010000047">
    <property type="protein sequence ID" value="MFC7246965.1"/>
    <property type="molecule type" value="Genomic_DNA"/>
</dbReference>
<dbReference type="SUPFAM" id="SSF53335">
    <property type="entry name" value="S-adenosyl-L-methionine-dependent methyltransferases"/>
    <property type="match status" value="1"/>
</dbReference>
<keyword evidence="3 8" id="KW-0808">Transferase</keyword>
<dbReference type="EC" id="2.1.1.72" evidence="1"/>
<dbReference type="InterPro" id="IPR002052">
    <property type="entry name" value="DNA_methylase_N6_adenine_CS"/>
</dbReference>
<dbReference type="PANTHER" id="PTHR33841:SF1">
    <property type="entry name" value="DNA METHYLTRANSFERASE A"/>
    <property type="match status" value="1"/>
</dbReference>
<dbReference type="PROSITE" id="PS00092">
    <property type="entry name" value="N6_MTASE"/>
    <property type="match status" value="1"/>
</dbReference>
<dbReference type="PANTHER" id="PTHR33841">
    <property type="entry name" value="DNA METHYLTRANSFERASE YEEA-RELATED"/>
    <property type="match status" value="1"/>
</dbReference>
<evidence type="ECO:0000259" key="7">
    <source>
        <dbReference type="Pfam" id="PF22654"/>
    </source>
</evidence>
<dbReference type="GO" id="GO:0032259">
    <property type="term" value="P:methylation"/>
    <property type="evidence" value="ECO:0007669"/>
    <property type="project" value="UniProtKB-KW"/>
</dbReference>
<comment type="caution">
    <text evidence="8">The sequence shown here is derived from an EMBL/GenBank/DDBJ whole genome shotgun (WGS) entry which is preliminary data.</text>
</comment>
<evidence type="ECO:0000313" key="9">
    <source>
        <dbReference type="Proteomes" id="UP001596392"/>
    </source>
</evidence>
<dbReference type="InterPro" id="IPR050953">
    <property type="entry name" value="N4_N6_ade-DNA_methylase"/>
</dbReference>
<dbReference type="Pfam" id="PF07669">
    <property type="entry name" value="Eco57I"/>
    <property type="match status" value="1"/>
</dbReference>
<proteinExistence type="predicted"/>
<dbReference type="Proteomes" id="UP001596392">
    <property type="component" value="Unassembled WGS sequence"/>
</dbReference>
<evidence type="ECO:0000256" key="2">
    <source>
        <dbReference type="ARBA" id="ARBA00022603"/>
    </source>
</evidence>
<dbReference type="NCBIfam" id="NF033451">
    <property type="entry name" value="BREX_2_MTaseX"/>
    <property type="match status" value="1"/>
</dbReference>
<protein>
    <recommendedName>
        <fullName evidence="1">site-specific DNA-methyltransferase (adenine-specific)</fullName>
        <ecNumber evidence="1">2.1.1.72</ecNumber>
    </recommendedName>
</protein>
<feature type="domain" description="DUF7008" evidence="7">
    <location>
        <begin position="814"/>
        <end position="1165"/>
    </location>
</feature>
<evidence type="ECO:0000256" key="1">
    <source>
        <dbReference type="ARBA" id="ARBA00011900"/>
    </source>
</evidence>
<dbReference type="Pfam" id="PF22654">
    <property type="entry name" value="DUF7008"/>
    <property type="match status" value="1"/>
</dbReference>
<dbReference type="InterPro" id="IPR029063">
    <property type="entry name" value="SAM-dependent_MTases_sf"/>
</dbReference>
<gene>
    <name evidence="8" type="primary">pglX</name>
    <name evidence="8" type="ORF">ACFQO7_31190</name>
</gene>
<organism evidence="8 9">
    <name type="scientific">Catellatospora aurea</name>
    <dbReference type="NCBI Taxonomy" id="1337874"/>
    <lineage>
        <taxon>Bacteria</taxon>
        <taxon>Bacillati</taxon>
        <taxon>Actinomycetota</taxon>
        <taxon>Actinomycetes</taxon>
        <taxon>Micromonosporales</taxon>
        <taxon>Micromonosporaceae</taxon>
        <taxon>Catellatospora</taxon>
    </lineage>
</organism>
<accession>A0ABW2H427</accession>
<dbReference type="InterPro" id="IPR054277">
    <property type="entry name" value="DUF7008"/>
</dbReference>
<keyword evidence="4" id="KW-0949">S-adenosyl-L-methionine</keyword>
<dbReference type="GO" id="GO:0009007">
    <property type="term" value="F:site-specific DNA-methyltransferase (adenine-specific) activity"/>
    <property type="evidence" value="ECO:0007669"/>
    <property type="project" value="UniProtKB-EC"/>
</dbReference>
<evidence type="ECO:0000259" key="6">
    <source>
        <dbReference type="Pfam" id="PF07669"/>
    </source>
</evidence>
<feature type="domain" description="Type II methyltransferase M.TaqI-like" evidence="6">
    <location>
        <begin position="265"/>
        <end position="446"/>
    </location>
</feature>
<keyword evidence="9" id="KW-1185">Reference proteome</keyword>
<evidence type="ECO:0000256" key="4">
    <source>
        <dbReference type="ARBA" id="ARBA00022691"/>
    </source>
</evidence>
<dbReference type="PRINTS" id="PR00507">
    <property type="entry name" value="N12N6MTFRASE"/>
</dbReference>
<comment type="catalytic activity">
    <reaction evidence="5">
        <text>a 2'-deoxyadenosine in DNA + S-adenosyl-L-methionine = an N(6)-methyl-2'-deoxyadenosine in DNA + S-adenosyl-L-homocysteine + H(+)</text>
        <dbReference type="Rhea" id="RHEA:15197"/>
        <dbReference type="Rhea" id="RHEA-COMP:12418"/>
        <dbReference type="Rhea" id="RHEA-COMP:12419"/>
        <dbReference type="ChEBI" id="CHEBI:15378"/>
        <dbReference type="ChEBI" id="CHEBI:57856"/>
        <dbReference type="ChEBI" id="CHEBI:59789"/>
        <dbReference type="ChEBI" id="CHEBI:90615"/>
        <dbReference type="ChEBI" id="CHEBI:90616"/>
        <dbReference type="EC" id="2.1.1.72"/>
    </reaction>
</comment>
<dbReference type="Gene3D" id="3.40.50.150">
    <property type="entry name" value="Vaccinia Virus protein VP39"/>
    <property type="match status" value="1"/>
</dbReference>
<dbReference type="RefSeq" id="WP_376809742.1">
    <property type="nucleotide sequence ID" value="NZ_JBHTAC010000047.1"/>
</dbReference>